<organism evidence="3 4">
    <name type="scientific">Zunongwangia endophytica</name>
    <dbReference type="NCBI Taxonomy" id="1808945"/>
    <lineage>
        <taxon>Bacteria</taxon>
        <taxon>Pseudomonadati</taxon>
        <taxon>Bacteroidota</taxon>
        <taxon>Flavobacteriia</taxon>
        <taxon>Flavobacteriales</taxon>
        <taxon>Flavobacteriaceae</taxon>
        <taxon>Zunongwangia</taxon>
    </lineage>
</organism>
<sequence>MRRKWVKIKVILKDRLSYADRLMILAVIAFVILTTIATVMIYDINKKPEAGTTGFSHKYLRLNKYQMKVKTTKPNENAQHLIAGLLQKDDGIEFYGIPQSKRVEWLQNGHSQNFQNLPRDKFMILANAFNSNNEAREVINKYFGIHLPFKRRVELYTYFMYGGLDNKPDLIGEVLQPPENYRHEENCISLQFKKIHLNGSPLKDREIRMLDMMLRDYKDTAIAFKMGIQVSTYNQHKKELFIKTGTHSRTSLMIAAIKQRATGFFHKVSFS</sequence>
<dbReference type="RefSeq" id="WP_290234656.1">
    <property type="nucleotide sequence ID" value="NZ_JAUFPZ010000002.1"/>
</dbReference>
<dbReference type="Pfam" id="PF00196">
    <property type="entry name" value="GerE"/>
    <property type="match status" value="1"/>
</dbReference>
<feature type="transmembrane region" description="Helical" evidence="1">
    <location>
        <begin position="21"/>
        <end position="42"/>
    </location>
</feature>
<keyword evidence="1" id="KW-0812">Transmembrane</keyword>
<dbReference type="InterPro" id="IPR016032">
    <property type="entry name" value="Sig_transdc_resp-reg_C-effctor"/>
</dbReference>
<accession>A0ABV8H505</accession>
<evidence type="ECO:0000256" key="1">
    <source>
        <dbReference type="SAM" id="Phobius"/>
    </source>
</evidence>
<keyword evidence="1" id="KW-1133">Transmembrane helix</keyword>
<dbReference type="InterPro" id="IPR036388">
    <property type="entry name" value="WH-like_DNA-bd_sf"/>
</dbReference>
<protein>
    <submittedName>
        <fullName evidence="3">Helix-turn-helix transcriptional regulator</fullName>
    </submittedName>
</protein>
<keyword evidence="4" id="KW-1185">Reference proteome</keyword>
<dbReference type="Gene3D" id="1.10.10.10">
    <property type="entry name" value="Winged helix-like DNA-binding domain superfamily/Winged helix DNA-binding domain"/>
    <property type="match status" value="1"/>
</dbReference>
<evidence type="ECO:0000313" key="3">
    <source>
        <dbReference type="EMBL" id="MFC4027230.1"/>
    </source>
</evidence>
<evidence type="ECO:0000259" key="2">
    <source>
        <dbReference type="SMART" id="SM00421"/>
    </source>
</evidence>
<evidence type="ECO:0000313" key="4">
    <source>
        <dbReference type="Proteomes" id="UP001595793"/>
    </source>
</evidence>
<dbReference type="Proteomes" id="UP001595793">
    <property type="component" value="Unassembled WGS sequence"/>
</dbReference>
<comment type="caution">
    <text evidence="3">The sequence shown here is derived from an EMBL/GenBank/DDBJ whole genome shotgun (WGS) entry which is preliminary data.</text>
</comment>
<gene>
    <name evidence="3" type="ORF">ACFOS1_07430</name>
</gene>
<reference evidence="4" key="1">
    <citation type="journal article" date="2019" name="Int. J. Syst. Evol. Microbiol.">
        <title>The Global Catalogue of Microorganisms (GCM) 10K type strain sequencing project: providing services to taxonomists for standard genome sequencing and annotation.</title>
        <authorList>
            <consortium name="The Broad Institute Genomics Platform"/>
            <consortium name="The Broad Institute Genome Sequencing Center for Infectious Disease"/>
            <person name="Wu L."/>
            <person name="Ma J."/>
        </authorList>
    </citation>
    <scope>NUCLEOTIDE SEQUENCE [LARGE SCALE GENOMIC DNA]</scope>
    <source>
        <strain evidence="4">CECT 9128</strain>
    </source>
</reference>
<dbReference type="SMART" id="SM00421">
    <property type="entry name" value="HTH_LUXR"/>
    <property type="match status" value="1"/>
</dbReference>
<dbReference type="InterPro" id="IPR000792">
    <property type="entry name" value="Tscrpt_reg_LuxR_C"/>
</dbReference>
<feature type="domain" description="HTH luxR-type" evidence="2">
    <location>
        <begin position="199"/>
        <end position="256"/>
    </location>
</feature>
<dbReference type="SUPFAM" id="SSF46894">
    <property type="entry name" value="C-terminal effector domain of the bipartite response regulators"/>
    <property type="match status" value="1"/>
</dbReference>
<dbReference type="EMBL" id="JBHSAS010000006">
    <property type="protein sequence ID" value="MFC4027230.1"/>
    <property type="molecule type" value="Genomic_DNA"/>
</dbReference>
<proteinExistence type="predicted"/>
<keyword evidence="1" id="KW-0472">Membrane</keyword>
<name>A0ABV8H505_9FLAO</name>